<protein>
    <submittedName>
        <fullName evidence="2">Uncharacterized protein</fullName>
    </submittedName>
</protein>
<evidence type="ECO:0000256" key="1">
    <source>
        <dbReference type="SAM" id="MobiDB-lite"/>
    </source>
</evidence>
<feature type="compositionally biased region" description="Basic and acidic residues" evidence="1">
    <location>
        <begin position="367"/>
        <end position="379"/>
    </location>
</feature>
<keyword evidence="3" id="KW-1185">Reference proteome</keyword>
<feature type="region of interest" description="Disordered" evidence="1">
    <location>
        <begin position="1"/>
        <end position="113"/>
    </location>
</feature>
<organism evidence="2 3">
    <name type="scientific">Acanthosepion pharaonis</name>
    <name type="common">Pharaoh cuttlefish</name>
    <name type="synonym">Sepia pharaonis</name>
    <dbReference type="NCBI Taxonomy" id="158019"/>
    <lineage>
        <taxon>Eukaryota</taxon>
        <taxon>Metazoa</taxon>
        <taxon>Spiralia</taxon>
        <taxon>Lophotrochozoa</taxon>
        <taxon>Mollusca</taxon>
        <taxon>Cephalopoda</taxon>
        <taxon>Coleoidea</taxon>
        <taxon>Decapodiformes</taxon>
        <taxon>Sepiida</taxon>
        <taxon>Sepiina</taxon>
        <taxon>Sepiidae</taxon>
        <taxon>Acanthosepion</taxon>
    </lineage>
</organism>
<feature type="compositionally biased region" description="Basic and acidic residues" evidence="1">
    <location>
        <begin position="51"/>
        <end position="60"/>
    </location>
</feature>
<feature type="region of interest" description="Disordered" evidence="1">
    <location>
        <begin position="367"/>
        <end position="398"/>
    </location>
</feature>
<comment type="caution">
    <text evidence="2">The sequence shown here is derived from an EMBL/GenBank/DDBJ whole genome shotgun (WGS) entry which is preliminary data.</text>
</comment>
<evidence type="ECO:0000313" key="3">
    <source>
        <dbReference type="Proteomes" id="UP000597762"/>
    </source>
</evidence>
<name>A0A812DHX9_ACAPH</name>
<dbReference type="EMBL" id="CAHIKZ030003209">
    <property type="protein sequence ID" value="CAE1297572.1"/>
    <property type="molecule type" value="Genomic_DNA"/>
</dbReference>
<dbReference type="Proteomes" id="UP000597762">
    <property type="component" value="Unassembled WGS sequence"/>
</dbReference>
<dbReference type="AlphaFoldDB" id="A0A812DHX9"/>
<gene>
    <name evidence="2" type="ORF">SPHA_52083</name>
</gene>
<accession>A0A812DHX9</accession>
<sequence length="398" mass="42142">MVDPPARVSRDRGDPSISAPPRRLGMAAEQCGVAAGHRNDRPVRGPLGRSGRRDRGEAPRHCGPARSPCGSRARRDWPRRHRATNNDGRVPAPAPGRYCRTRGDSRCPRPTSPQADAQLEAAVRGCRGSSLAHPDRADRVGLDQGDAGADGHEPRANAAAVIHLAVLPRRSPHAAGQYGGRLVCGGAGGRGVSYSGFRPPEVGETGAGRGIQAIGKSGGEAAAIALIIDHLIALPAIGGDERRIGQVLALQEERQALERALLEVIADLAIDDSFVDRAATDAVGAETRQLTHEGRAIPHRSPDVQAPLLEIGGAVRHPARIARECLTGRRRGDGAEAVEEADQLAQRQRARQLDAIDLAARTVDRSVDPSLRRRADRNRGGQGQAGIVKAAQDCKRSS</sequence>
<reference evidence="2" key="1">
    <citation type="submission" date="2021-01" db="EMBL/GenBank/DDBJ databases">
        <authorList>
            <person name="Li R."/>
            <person name="Bekaert M."/>
        </authorList>
    </citation>
    <scope>NUCLEOTIDE SEQUENCE</scope>
    <source>
        <strain evidence="2">Farmed</strain>
    </source>
</reference>
<proteinExistence type="predicted"/>
<evidence type="ECO:0000313" key="2">
    <source>
        <dbReference type="EMBL" id="CAE1297572.1"/>
    </source>
</evidence>